<dbReference type="NCBIfam" id="NF045594">
    <property type="entry name" value="flavodox_BilS"/>
    <property type="match status" value="1"/>
</dbReference>
<protein>
    <recommendedName>
        <fullName evidence="1">Flavodoxin-like domain-containing protein</fullName>
    </recommendedName>
</protein>
<dbReference type="InterPro" id="IPR054633">
    <property type="entry name" value="BilS"/>
</dbReference>
<proteinExistence type="predicted"/>
<organism evidence="2 3">
    <name type="scientific">Butyricicoccus pullicaecorum</name>
    <dbReference type="NCBI Taxonomy" id="501571"/>
    <lineage>
        <taxon>Bacteria</taxon>
        <taxon>Bacillati</taxon>
        <taxon>Bacillota</taxon>
        <taxon>Clostridia</taxon>
        <taxon>Eubacteriales</taxon>
        <taxon>Butyricicoccaceae</taxon>
        <taxon>Butyricicoccus</taxon>
    </lineage>
</organism>
<reference evidence="3" key="1">
    <citation type="submission" date="2017-04" db="EMBL/GenBank/DDBJ databases">
        <title>Function of individual gut microbiota members based on whole genome sequencing of pure cultures obtained from chicken caecum.</title>
        <authorList>
            <person name="Medvecky M."/>
            <person name="Cejkova D."/>
            <person name="Polansky O."/>
            <person name="Karasova D."/>
            <person name="Kubasova T."/>
            <person name="Cizek A."/>
            <person name="Rychlik I."/>
        </authorList>
    </citation>
    <scope>NUCLEOTIDE SEQUENCE [LARGE SCALE GENOMIC DNA]</scope>
    <source>
        <strain evidence="3">An179</strain>
    </source>
</reference>
<evidence type="ECO:0000259" key="1">
    <source>
        <dbReference type="Pfam" id="PF12641"/>
    </source>
</evidence>
<dbReference type="PROSITE" id="PS00201">
    <property type="entry name" value="FLAVODOXIN"/>
    <property type="match status" value="1"/>
</dbReference>
<dbReference type="GO" id="GO:0016651">
    <property type="term" value="F:oxidoreductase activity, acting on NAD(P)H"/>
    <property type="evidence" value="ECO:0007669"/>
    <property type="project" value="UniProtKB-ARBA"/>
</dbReference>
<evidence type="ECO:0000313" key="2">
    <source>
        <dbReference type="EMBL" id="OUP58124.1"/>
    </source>
</evidence>
<gene>
    <name evidence="2" type="ORF">B5F15_08100</name>
</gene>
<accession>A0A1Y4LN63</accession>
<sequence length="217" mass="24076">MAAHQNRFHFGNGFFSPQFPHHTQILYKLCLDFHICFCYTVSIIKSIKERICMKIAILYDSATGNTAYLAEALHKAYPDAALCTPDTCSVTDADCVLLGFWTDKGTCSDKLKAVLPELSGKKVFLFGTAGFGASDSYFSQLIDRVKAELPADCQVMGWYMCAGRMGEGVRRRYEQMCENPETREKGEMLLRNFEAAAAHPNADDAAALVERCRAALG</sequence>
<feature type="domain" description="Flavodoxin-like" evidence="1">
    <location>
        <begin position="57"/>
        <end position="207"/>
    </location>
</feature>
<dbReference type="Gene3D" id="3.40.50.360">
    <property type="match status" value="1"/>
</dbReference>
<dbReference type="InterPro" id="IPR008254">
    <property type="entry name" value="Flavodoxin/NO_synth"/>
</dbReference>
<evidence type="ECO:0000313" key="3">
    <source>
        <dbReference type="Proteomes" id="UP000195326"/>
    </source>
</evidence>
<dbReference type="STRING" id="501571.GCA_900143195_00725"/>
<dbReference type="Proteomes" id="UP000195326">
    <property type="component" value="Unassembled WGS sequence"/>
</dbReference>
<dbReference type="AlphaFoldDB" id="A0A1Y4LN63"/>
<dbReference type="SUPFAM" id="SSF52218">
    <property type="entry name" value="Flavoproteins"/>
    <property type="match status" value="1"/>
</dbReference>
<dbReference type="Pfam" id="PF12641">
    <property type="entry name" value="Flavodoxin_3"/>
    <property type="match status" value="1"/>
</dbReference>
<name>A0A1Y4LN63_9FIRM</name>
<dbReference type="InterPro" id="IPR029039">
    <property type="entry name" value="Flavoprotein-like_sf"/>
</dbReference>
<dbReference type="GO" id="GO:0009055">
    <property type="term" value="F:electron transfer activity"/>
    <property type="evidence" value="ECO:0007669"/>
    <property type="project" value="InterPro"/>
</dbReference>
<dbReference type="InterPro" id="IPR001226">
    <property type="entry name" value="Flavodoxin_CS"/>
</dbReference>
<dbReference type="EMBL" id="NFKL01000010">
    <property type="protein sequence ID" value="OUP58124.1"/>
    <property type="molecule type" value="Genomic_DNA"/>
</dbReference>
<dbReference type="GO" id="GO:0010181">
    <property type="term" value="F:FMN binding"/>
    <property type="evidence" value="ECO:0007669"/>
    <property type="project" value="InterPro"/>
</dbReference>
<comment type="caution">
    <text evidence="2">The sequence shown here is derived from an EMBL/GenBank/DDBJ whole genome shotgun (WGS) entry which is preliminary data.</text>
</comment>